<dbReference type="GO" id="GO:0003848">
    <property type="term" value="F:2-amino-4-hydroxy-6-hydroxymethyldihydropteridine diphosphokinase activity"/>
    <property type="evidence" value="ECO:0007669"/>
    <property type="project" value="UniProtKB-EC"/>
</dbReference>
<sequence>MSNFELVKVYACLGSNQGNPEENLNEALARLENYGEDITLKRMSECYETEPQDNSDQPWFLNQVVEFEVDPVIWSPEGLLSTFQAIEAKMGRVHDIPKGPRIIDMDLLYWEGVEQRTGYLDLPHPAMKQRAFVLIPLKELAPDLILEGGEGIDEALQRLDYRLEGKKIWQNQADNS</sequence>
<evidence type="ECO:0000256" key="4">
    <source>
        <dbReference type="ARBA" id="ARBA00016218"/>
    </source>
</evidence>
<comment type="function">
    <text evidence="10">Catalyzes the transfer of pyrophosphate from adenosine triphosphate (ATP) to 6-hydroxymethyl-7,8-dihydropterin, an enzymatic step in folate biosynthesis pathway.</text>
</comment>
<organism evidence="14 15">
    <name type="scientific">Pseudodesulfovibrio senegalensis</name>
    <dbReference type="NCBI Taxonomy" id="1721087"/>
    <lineage>
        <taxon>Bacteria</taxon>
        <taxon>Pseudomonadati</taxon>
        <taxon>Thermodesulfobacteriota</taxon>
        <taxon>Desulfovibrionia</taxon>
        <taxon>Desulfovibrionales</taxon>
        <taxon>Desulfovibrionaceae</taxon>
    </lineage>
</organism>
<comment type="pathway">
    <text evidence="1">Cofactor biosynthesis; tetrahydrofolate biosynthesis; 2-amino-4-hydroxy-6-hydroxymethyl-7,8-dihydropteridine diphosphate from 7,8-dihydroneopterin triphosphate: step 4/4.</text>
</comment>
<dbReference type="InterPro" id="IPR035907">
    <property type="entry name" value="Hppk_sf"/>
</dbReference>
<dbReference type="NCBIfam" id="TIGR01498">
    <property type="entry name" value="folK"/>
    <property type="match status" value="1"/>
</dbReference>
<dbReference type="Proteomes" id="UP000438699">
    <property type="component" value="Unassembled WGS sequence"/>
</dbReference>
<gene>
    <name evidence="14" type="primary">folK</name>
    <name evidence="14" type="ORF">F8A88_06210</name>
</gene>
<keyword evidence="9" id="KW-0289">Folate biosynthesis</keyword>
<evidence type="ECO:0000259" key="13">
    <source>
        <dbReference type="Pfam" id="PF01288"/>
    </source>
</evidence>
<keyword evidence="5 14" id="KW-0808">Transferase</keyword>
<evidence type="ECO:0000256" key="5">
    <source>
        <dbReference type="ARBA" id="ARBA00022679"/>
    </source>
</evidence>
<evidence type="ECO:0000256" key="9">
    <source>
        <dbReference type="ARBA" id="ARBA00022909"/>
    </source>
</evidence>
<dbReference type="CDD" id="cd00483">
    <property type="entry name" value="HPPK"/>
    <property type="match status" value="1"/>
</dbReference>
<dbReference type="Gene3D" id="3.30.70.560">
    <property type="entry name" value="7,8-Dihydro-6-hydroxymethylpterin-pyrophosphokinase HPPK"/>
    <property type="match status" value="1"/>
</dbReference>
<name>A0A6N6N7I0_9BACT</name>
<evidence type="ECO:0000256" key="2">
    <source>
        <dbReference type="ARBA" id="ARBA00005810"/>
    </source>
</evidence>
<keyword evidence="6" id="KW-0547">Nucleotide-binding</keyword>
<dbReference type="OrthoDB" id="9808041at2"/>
<dbReference type="InterPro" id="IPR000550">
    <property type="entry name" value="Hppk"/>
</dbReference>
<dbReference type="GO" id="GO:0046656">
    <property type="term" value="P:folic acid biosynthetic process"/>
    <property type="evidence" value="ECO:0007669"/>
    <property type="project" value="UniProtKB-KW"/>
</dbReference>
<evidence type="ECO:0000256" key="3">
    <source>
        <dbReference type="ARBA" id="ARBA00013253"/>
    </source>
</evidence>
<dbReference type="GO" id="GO:0016301">
    <property type="term" value="F:kinase activity"/>
    <property type="evidence" value="ECO:0007669"/>
    <property type="project" value="UniProtKB-KW"/>
</dbReference>
<dbReference type="SUPFAM" id="SSF55083">
    <property type="entry name" value="6-hydroxymethyl-7,8-dihydropterin pyrophosphokinase, HPPK"/>
    <property type="match status" value="1"/>
</dbReference>
<dbReference type="GO" id="GO:0046654">
    <property type="term" value="P:tetrahydrofolate biosynthetic process"/>
    <property type="evidence" value="ECO:0007669"/>
    <property type="project" value="UniProtKB-UniPathway"/>
</dbReference>
<proteinExistence type="inferred from homology"/>
<evidence type="ECO:0000256" key="11">
    <source>
        <dbReference type="ARBA" id="ARBA00029766"/>
    </source>
</evidence>
<comment type="caution">
    <text evidence="14">The sequence shown here is derived from an EMBL/GenBank/DDBJ whole genome shotgun (WGS) entry which is preliminary data.</text>
</comment>
<reference evidence="14 15" key="1">
    <citation type="journal article" date="2017" name="Int. J. Syst. Evol. Microbiol.">
        <title>Desulfovibrio senegalensis sp. nov., a mesophilic sulfate reducer isolated from marine sediment.</title>
        <authorList>
            <person name="Thioye A."/>
            <person name="Gam Z.B.A."/>
            <person name="Mbengue M."/>
            <person name="Cayol J.L."/>
            <person name="Joseph-Bartoli M."/>
            <person name="Toure-Kane C."/>
            <person name="Labat M."/>
        </authorList>
    </citation>
    <scope>NUCLEOTIDE SEQUENCE [LARGE SCALE GENOMIC DNA]</scope>
    <source>
        <strain evidence="14 15">DSM 101509</strain>
    </source>
</reference>
<dbReference type="AlphaFoldDB" id="A0A6N6N7I0"/>
<keyword evidence="15" id="KW-1185">Reference proteome</keyword>
<feature type="domain" description="7,8-dihydro-6-hydroxymethylpterin-pyrophosphokinase" evidence="13">
    <location>
        <begin position="11"/>
        <end position="142"/>
    </location>
</feature>
<evidence type="ECO:0000256" key="1">
    <source>
        <dbReference type="ARBA" id="ARBA00005051"/>
    </source>
</evidence>
<keyword evidence="7 14" id="KW-0418">Kinase</keyword>
<evidence type="ECO:0000313" key="15">
    <source>
        <dbReference type="Proteomes" id="UP000438699"/>
    </source>
</evidence>
<dbReference type="Pfam" id="PF01288">
    <property type="entry name" value="HPPK"/>
    <property type="match status" value="1"/>
</dbReference>
<evidence type="ECO:0000256" key="12">
    <source>
        <dbReference type="ARBA" id="ARBA00033413"/>
    </source>
</evidence>
<dbReference type="EC" id="2.7.6.3" evidence="3"/>
<dbReference type="PANTHER" id="PTHR43071:SF1">
    <property type="entry name" value="2-AMINO-4-HYDROXY-6-HYDROXYMETHYLDIHYDROPTERIDINE PYROPHOSPHOKINASE"/>
    <property type="match status" value="1"/>
</dbReference>
<dbReference type="RefSeq" id="WP_151150196.1">
    <property type="nucleotide sequence ID" value="NZ_WAIE01000001.1"/>
</dbReference>
<evidence type="ECO:0000313" key="14">
    <source>
        <dbReference type="EMBL" id="KAB1443823.1"/>
    </source>
</evidence>
<evidence type="ECO:0000256" key="6">
    <source>
        <dbReference type="ARBA" id="ARBA00022741"/>
    </source>
</evidence>
<dbReference type="UniPathway" id="UPA00077">
    <property type="reaction ID" value="UER00155"/>
</dbReference>
<dbReference type="PANTHER" id="PTHR43071">
    <property type="entry name" value="2-AMINO-4-HYDROXY-6-HYDROXYMETHYLDIHYDROPTERIDINE PYROPHOSPHOKINASE"/>
    <property type="match status" value="1"/>
</dbReference>
<dbReference type="GO" id="GO:0005524">
    <property type="term" value="F:ATP binding"/>
    <property type="evidence" value="ECO:0007669"/>
    <property type="project" value="UniProtKB-KW"/>
</dbReference>
<evidence type="ECO:0000256" key="8">
    <source>
        <dbReference type="ARBA" id="ARBA00022840"/>
    </source>
</evidence>
<protein>
    <recommendedName>
        <fullName evidence="4">2-amino-4-hydroxy-6-hydroxymethyldihydropteridine pyrophosphokinase</fullName>
        <ecNumber evidence="3">2.7.6.3</ecNumber>
    </recommendedName>
    <alternativeName>
        <fullName evidence="11">6-hydroxymethyl-7,8-dihydropterin pyrophosphokinase</fullName>
    </alternativeName>
    <alternativeName>
        <fullName evidence="12">7,8-dihydro-6-hydroxymethylpterin-pyrophosphokinase</fullName>
    </alternativeName>
</protein>
<comment type="similarity">
    <text evidence="2">Belongs to the HPPK family.</text>
</comment>
<accession>A0A6N6N7I0</accession>
<evidence type="ECO:0000256" key="7">
    <source>
        <dbReference type="ARBA" id="ARBA00022777"/>
    </source>
</evidence>
<dbReference type="EMBL" id="WAIE01000001">
    <property type="protein sequence ID" value="KAB1443823.1"/>
    <property type="molecule type" value="Genomic_DNA"/>
</dbReference>
<evidence type="ECO:0000256" key="10">
    <source>
        <dbReference type="ARBA" id="ARBA00029409"/>
    </source>
</evidence>
<keyword evidence="8" id="KW-0067">ATP-binding</keyword>